<gene>
    <name evidence="1" type="ORF">Clacol_000588</name>
</gene>
<evidence type="ECO:0000313" key="1">
    <source>
        <dbReference type="EMBL" id="GJJ06397.1"/>
    </source>
</evidence>
<dbReference type="EMBL" id="BPWL01000001">
    <property type="protein sequence ID" value="GJJ06397.1"/>
    <property type="molecule type" value="Genomic_DNA"/>
</dbReference>
<organism evidence="1 2">
    <name type="scientific">Clathrus columnatus</name>
    <dbReference type="NCBI Taxonomy" id="1419009"/>
    <lineage>
        <taxon>Eukaryota</taxon>
        <taxon>Fungi</taxon>
        <taxon>Dikarya</taxon>
        <taxon>Basidiomycota</taxon>
        <taxon>Agaricomycotina</taxon>
        <taxon>Agaricomycetes</taxon>
        <taxon>Phallomycetidae</taxon>
        <taxon>Phallales</taxon>
        <taxon>Clathraceae</taxon>
        <taxon>Clathrus</taxon>
    </lineage>
</organism>
<reference evidence="1" key="1">
    <citation type="submission" date="2021-10" db="EMBL/GenBank/DDBJ databases">
        <title>De novo Genome Assembly of Clathrus columnatus (Basidiomycota, Fungi) Using Illumina and Nanopore Sequence Data.</title>
        <authorList>
            <person name="Ogiso-Tanaka E."/>
            <person name="Itagaki H."/>
            <person name="Hosoya T."/>
            <person name="Hosaka K."/>
        </authorList>
    </citation>
    <scope>NUCLEOTIDE SEQUENCE</scope>
    <source>
        <strain evidence="1">MO-923</strain>
    </source>
</reference>
<dbReference type="Proteomes" id="UP001050691">
    <property type="component" value="Unassembled WGS sequence"/>
</dbReference>
<dbReference type="AlphaFoldDB" id="A0AAV4ZYS5"/>
<protein>
    <submittedName>
        <fullName evidence="1">Uncharacterized protein</fullName>
    </submittedName>
</protein>
<sequence>MSVPPRLVEDNSSRPVGLLRTLRRTTQRALKQCMKSHRLRVPKYDFPIRIRPNQEEFGYGEIRELYLHSSRISSVHRLACGISRLYQPVSAEEDVLLSDSDSETGIMLGGNARGLPILPTYMPKAPRKPQSQVRLGNVWDESEELFGIGDDEDVMNETPRPFTVHDTRLSQANGEIKVVVTPPSS</sequence>
<comment type="caution">
    <text evidence="1">The sequence shown here is derived from an EMBL/GenBank/DDBJ whole genome shotgun (WGS) entry which is preliminary data.</text>
</comment>
<accession>A0AAV4ZYS5</accession>
<evidence type="ECO:0000313" key="2">
    <source>
        <dbReference type="Proteomes" id="UP001050691"/>
    </source>
</evidence>
<name>A0AAV4ZYS5_9AGAM</name>
<proteinExistence type="predicted"/>
<keyword evidence="2" id="KW-1185">Reference proteome</keyword>